<evidence type="ECO:0000313" key="3">
    <source>
        <dbReference type="RefSeq" id="XP_016667563.1"/>
    </source>
</evidence>
<dbReference type="PaxDb" id="3635-A0A1U8HUD2"/>
<dbReference type="PANTHER" id="PTHR34482:SF36">
    <property type="entry name" value="RETROTRANSPOSON GAG DOMAIN-CONTAINING PROTEIN"/>
    <property type="match status" value="1"/>
</dbReference>
<dbReference type="RefSeq" id="XP_016667563.1">
    <property type="nucleotide sequence ID" value="XM_016812074.1"/>
</dbReference>
<dbReference type="OrthoDB" id="2272416at2759"/>
<name>A0A1U8HUD2_GOSHI</name>
<dbReference type="KEGG" id="ghi:107887849"/>
<sequence length="205" mass="24391">MRISKLPVEKIRKYGAEEFKATVEDDPGRAKLLLENTIRVFDELSCTPVEYVKCVISLLKDSVHQWWSTLVSVVPRERVDRGFFQTEFRKKYISQRFLDKKHKEIFEPKQGRMTVSEYEREFVRLSKYAGECIPTEVAMYKRFEDELNEDIELLVRILELKEFVVIVDRAHKAEELTKEKRKADYEMRDLTNISRENHSSIITVH</sequence>
<accession>A0A1U8HUD2</accession>
<protein>
    <recommendedName>
        <fullName evidence="1">Retrotransposon gag domain-containing protein</fullName>
    </recommendedName>
</protein>
<evidence type="ECO:0000259" key="1">
    <source>
        <dbReference type="Pfam" id="PF03732"/>
    </source>
</evidence>
<evidence type="ECO:0000313" key="2">
    <source>
        <dbReference type="Proteomes" id="UP000818029"/>
    </source>
</evidence>
<proteinExistence type="predicted"/>
<dbReference type="PANTHER" id="PTHR34482">
    <property type="entry name" value="DNA DAMAGE-INDUCIBLE PROTEIN 1-LIKE"/>
    <property type="match status" value="1"/>
</dbReference>
<keyword evidence="2" id="KW-1185">Reference proteome</keyword>
<dbReference type="GeneID" id="107887849"/>
<reference evidence="2" key="1">
    <citation type="journal article" date="2020" name="Nat. Genet.">
        <title>Genomic diversifications of five Gossypium allopolyploid species and their impact on cotton improvement.</title>
        <authorList>
            <person name="Chen Z.J."/>
            <person name="Sreedasyam A."/>
            <person name="Ando A."/>
            <person name="Song Q."/>
            <person name="De Santiago L.M."/>
            <person name="Hulse-Kemp A.M."/>
            <person name="Ding M."/>
            <person name="Ye W."/>
            <person name="Kirkbride R.C."/>
            <person name="Jenkins J."/>
            <person name="Plott C."/>
            <person name="Lovell J."/>
            <person name="Lin Y.M."/>
            <person name="Vaughn R."/>
            <person name="Liu B."/>
            <person name="Simpson S."/>
            <person name="Scheffler B.E."/>
            <person name="Wen L."/>
            <person name="Saski C.A."/>
            <person name="Grover C.E."/>
            <person name="Hu G."/>
            <person name="Conover J.L."/>
            <person name="Carlson J.W."/>
            <person name="Shu S."/>
            <person name="Boston L.B."/>
            <person name="Williams M."/>
            <person name="Peterson D.G."/>
            <person name="McGee K."/>
            <person name="Jones D.C."/>
            <person name="Wendel J.F."/>
            <person name="Stelly D.M."/>
            <person name="Grimwood J."/>
            <person name="Schmutz J."/>
        </authorList>
    </citation>
    <scope>NUCLEOTIDE SEQUENCE [LARGE SCALE GENOMIC DNA]</scope>
    <source>
        <strain evidence="2">cv. TM-1</strain>
    </source>
</reference>
<dbReference type="Pfam" id="PF03732">
    <property type="entry name" value="Retrotrans_gag"/>
    <property type="match status" value="1"/>
</dbReference>
<reference evidence="3" key="2">
    <citation type="submission" date="2025-08" db="UniProtKB">
        <authorList>
            <consortium name="RefSeq"/>
        </authorList>
    </citation>
    <scope>IDENTIFICATION</scope>
</reference>
<feature type="domain" description="Retrotransposon gag" evidence="1">
    <location>
        <begin position="55"/>
        <end position="143"/>
    </location>
</feature>
<dbReference type="AlphaFoldDB" id="A0A1U8HUD2"/>
<dbReference type="InterPro" id="IPR005162">
    <property type="entry name" value="Retrotrans_gag_dom"/>
</dbReference>
<organism evidence="2 3">
    <name type="scientific">Gossypium hirsutum</name>
    <name type="common">Upland cotton</name>
    <name type="synonym">Gossypium mexicanum</name>
    <dbReference type="NCBI Taxonomy" id="3635"/>
    <lineage>
        <taxon>Eukaryota</taxon>
        <taxon>Viridiplantae</taxon>
        <taxon>Streptophyta</taxon>
        <taxon>Embryophyta</taxon>
        <taxon>Tracheophyta</taxon>
        <taxon>Spermatophyta</taxon>
        <taxon>Magnoliopsida</taxon>
        <taxon>eudicotyledons</taxon>
        <taxon>Gunneridae</taxon>
        <taxon>Pentapetalae</taxon>
        <taxon>rosids</taxon>
        <taxon>malvids</taxon>
        <taxon>Malvales</taxon>
        <taxon>Malvaceae</taxon>
        <taxon>Malvoideae</taxon>
        <taxon>Gossypium</taxon>
    </lineage>
</organism>
<gene>
    <name evidence="3" type="primary">LOC107887849</name>
</gene>
<dbReference type="Proteomes" id="UP000818029">
    <property type="component" value="Chromosome A03"/>
</dbReference>